<dbReference type="Pfam" id="PF20327">
    <property type="entry name" value="DUF6622"/>
    <property type="match status" value="1"/>
</dbReference>
<dbReference type="InterPro" id="IPR046730">
    <property type="entry name" value="DUF6622"/>
</dbReference>
<dbReference type="RefSeq" id="WP_086967674.1">
    <property type="nucleotide sequence ID" value="NZ_FCOJ02000015.1"/>
</dbReference>
<evidence type="ECO:0000256" key="1">
    <source>
        <dbReference type="SAM" id="Phobius"/>
    </source>
</evidence>
<dbReference type="EMBL" id="FCOJ02000015">
    <property type="protein sequence ID" value="SAK58862.1"/>
    <property type="molecule type" value="Genomic_DNA"/>
</dbReference>
<proteinExistence type="predicted"/>
<evidence type="ECO:0008006" key="4">
    <source>
        <dbReference type="Google" id="ProtNLM"/>
    </source>
</evidence>
<dbReference type="OrthoDB" id="3034721at2"/>
<feature type="transmembrane region" description="Helical" evidence="1">
    <location>
        <begin position="131"/>
        <end position="155"/>
    </location>
</feature>
<feature type="transmembrane region" description="Helical" evidence="1">
    <location>
        <begin position="6"/>
        <end position="23"/>
    </location>
</feature>
<keyword evidence="1" id="KW-1133">Transmembrane helix</keyword>
<evidence type="ECO:0000313" key="2">
    <source>
        <dbReference type="EMBL" id="SAK58862.1"/>
    </source>
</evidence>
<accession>A0A158AM36</accession>
<keyword evidence="3" id="KW-1185">Reference proteome</keyword>
<organism evidence="2 3">
    <name type="scientific">Caballeronia glebae</name>
    <dbReference type="NCBI Taxonomy" id="1777143"/>
    <lineage>
        <taxon>Bacteria</taxon>
        <taxon>Pseudomonadati</taxon>
        <taxon>Pseudomonadota</taxon>
        <taxon>Betaproteobacteria</taxon>
        <taxon>Burkholderiales</taxon>
        <taxon>Burkholderiaceae</taxon>
        <taxon>Caballeronia</taxon>
    </lineage>
</organism>
<keyword evidence="1" id="KW-0472">Membrane</keyword>
<evidence type="ECO:0000313" key="3">
    <source>
        <dbReference type="Proteomes" id="UP000054596"/>
    </source>
</evidence>
<comment type="caution">
    <text evidence="2">The sequence shown here is derived from an EMBL/GenBank/DDBJ whole genome shotgun (WGS) entry which is preliminary data.</text>
</comment>
<feature type="transmembrane region" description="Helical" evidence="1">
    <location>
        <begin position="35"/>
        <end position="56"/>
    </location>
</feature>
<protein>
    <recommendedName>
        <fullName evidence="4">DUF1453 domain-containing protein</fullName>
    </recommendedName>
</protein>
<name>A0A158AM36_9BURK</name>
<keyword evidence="1" id="KW-0812">Transmembrane</keyword>
<feature type="transmembrane region" description="Helical" evidence="1">
    <location>
        <begin position="96"/>
        <end position="119"/>
    </location>
</feature>
<dbReference type="STRING" id="1777143.AWB82_02578"/>
<gene>
    <name evidence="2" type="ORF">AWB82_02578</name>
</gene>
<dbReference type="Proteomes" id="UP000054596">
    <property type="component" value="Unassembled WGS sequence"/>
</dbReference>
<dbReference type="AlphaFoldDB" id="A0A158AM36"/>
<reference evidence="2" key="1">
    <citation type="submission" date="2016-01" db="EMBL/GenBank/DDBJ databases">
        <authorList>
            <person name="Peeters C."/>
        </authorList>
    </citation>
    <scope>NUCLEOTIDE SEQUENCE [LARGE SCALE GENOMIC DNA]</scope>
    <source>
        <strain evidence="2">LMG 29325</strain>
    </source>
</reference>
<feature type="transmembrane region" description="Helical" evidence="1">
    <location>
        <begin position="62"/>
        <end position="84"/>
    </location>
</feature>
<sequence length="169" mass="18125">MTPIAIIQGTPTWVWVLLAFLLYRGIKAMQASTTPLWKLAIVPLIFAGMGIAHLVASPLAGWTAVAVWIVTLGVGIVGGVFLASQSRFIVDPIARTVMLPGSMLPMVLIAATFIAKFWLGFEMATVSYLPALTTYVAIDAAVSGIVAGIFAGRFLTYWKTMHALRASWA</sequence>